<evidence type="ECO:0008006" key="3">
    <source>
        <dbReference type="Google" id="ProtNLM"/>
    </source>
</evidence>
<evidence type="ECO:0000313" key="2">
    <source>
        <dbReference type="Proteomes" id="UP000193067"/>
    </source>
</evidence>
<protein>
    <recommendedName>
        <fullName evidence="3">F-box domain-containing protein</fullName>
    </recommendedName>
</protein>
<gene>
    <name evidence="1" type="ORF">PYCCODRAFT_1430975</name>
</gene>
<sequence>MATAFAFSNLPVELVRDILEHAAHADRATARNLTLVSSAVRHWTDPILYDTVVLSTARSLRAFVAAISNKPSEFVRTHVRNLGIFTLGPVQSIDRVLKACAGVHSLACGFSLPSYMQTQGTEALQSLKRPREQHLLGVACRDGWDASLVGRTVTHLRIHLTSFDSSRPDSPFAFSGAGGQEAGWDRLRALPSLTHLAVVYKPSGSTSPTDIIPHLSRLLPPPPSSTDARSDDGLPSLQLVLIQVVGTAKDASFAGETVNVLNAAAESAGGPARRIVAELAPLSAARQWEESVRGGQSVWDSAEAVVQKRLASSSK</sequence>
<dbReference type="AlphaFoldDB" id="A0A1Y2J057"/>
<accession>A0A1Y2J057</accession>
<reference evidence="1 2" key="1">
    <citation type="journal article" date="2015" name="Biotechnol. Biofuels">
        <title>Enhanced degradation of softwood versus hardwood by the white-rot fungus Pycnoporus coccineus.</title>
        <authorList>
            <person name="Couturier M."/>
            <person name="Navarro D."/>
            <person name="Chevret D."/>
            <person name="Henrissat B."/>
            <person name="Piumi F."/>
            <person name="Ruiz-Duenas F.J."/>
            <person name="Martinez A.T."/>
            <person name="Grigoriev I.V."/>
            <person name="Riley R."/>
            <person name="Lipzen A."/>
            <person name="Berrin J.G."/>
            <person name="Master E.R."/>
            <person name="Rosso M.N."/>
        </authorList>
    </citation>
    <scope>NUCLEOTIDE SEQUENCE [LARGE SCALE GENOMIC DNA]</scope>
    <source>
        <strain evidence="1 2">BRFM310</strain>
    </source>
</reference>
<proteinExistence type="predicted"/>
<organism evidence="1 2">
    <name type="scientific">Trametes coccinea (strain BRFM310)</name>
    <name type="common">Pycnoporus coccineus</name>
    <dbReference type="NCBI Taxonomy" id="1353009"/>
    <lineage>
        <taxon>Eukaryota</taxon>
        <taxon>Fungi</taxon>
        <taxon>Dikarya</taxon>
        <taxon>Basidiomycota</taxon>
        <taxon>Agaricomycotina</taxon>
        <taxon>Agaricomycetes</taxon>
        <taxon>Polyporales</taxon>
        <taxon>Polyporaceae</taxon>
        <taxon>Trametes</taxon>
    </lineage>
</organism>
<dbReference type="OrthoDB" id="3145912at2759"/>
<keyword evidence="2" id="KW-1185">Reference proteome</keyword>
<name>A0A1Y2J057_TRAC3</name>
<dbReference type="EMBL" id="KZ084089">
    <property type="protein sequence ID" value="OSD06780.1"/>
    <property type="molecule type" value="Genomic_DNA"/>
</dbReference>
<evidence type="ECO:0000313" key="1">
    <source>
        <dbReference type="EMBL" id="OSD06780.1"/>
    </source>
</evidence>
<dbReference type="Proteomes" id="UP000193067">
    <property type="component" value="Unassembled WGS sequence"/>
</dbReference>